<dbReference type="InterPro" id="IPR050135">
    <property type="entry name" value="dGTPase-like"/>
</dbReference>
<dbReference type="EMBL" id="CAWYQH010000152">
    <property type="protein sequence ID" value="CAK8695972.1"/>
    <property type="molecule type" value="Genomic_DNA"/>
</dbReference>
<dbReference type="SUPFAM" id="SSF109604">
    <property type="entry name" value="HD-domain/PDEase-like"/>
    <property type="match status" value="1"/>
</dbReference>
<evidence type="ECO:0000256" key="1">
    <source>
        <dbReference type="ARBA" id="ARBA00005776"/>
    </source>
</evidence>
<evidence type="ECO:0000313" key="4">
    <source>
        <dbReference type="Proteomes" id="UP001642483"/>
    </source>
</evidence>
<evidence type="ECO:0000259" key="2">
    <source>
        <dbReference type="SMART" id="SM00471"/>
    </source>
</evidence>
<dbReference type="InterPro" id="IPR006674">
    <property type="entry name" value="HD_domain"/>
</dbReference>
<comment type="similarity">
    <text evidence="1">Belongs to the SAMHD1 family.</text>
</comment>
<gene>
    <name evidence="3" type="ORF">CVLEPA_LOCUS29170</name>
</gene>
<dbReference type="Gene3D" id="3.30.70.2760">
    <property type="match status" value="1"/>
</dbReference>
<dbReference type="PANTHER" id="PTHR11373:SF4">
    <property type="entry name" value="DEOXYNUCLEOSIDE TRIPHOSPHATE TRIPHOSPHOHYDROLASE SAMHD1"/>
    <property type="match status" value="1"/>
</dbReference>
<accession>A0ABP0GWE0</accession>
<dbReference type="SMART" id="SM00471">
    <property type="entry name" value="HDc"/>
    <property type="match status" value="1"/>
</dbReference>
<name>A0ABP0GWE0_CLALP</name>
<sequence length="513" mass="60052">MEMTMPANFRNSIRVNRECQNGRVYHPNLYNPYPYFWWKRKKCSTKKCFQDPVHGPIELHPLLVKIIDTPQFQRLRNIKQLGATYFVYPGASHNRFEHCIGTCHLAGELARHLQAQHPELIDDKDILCVEIAGLCHDLGHGPFSHLFDNKFLPRVGITKLKHEEVSCKMFDHLMETNQHLEGHFTDADLNMDEDLDFIKEIITGPLNDEKSSWNYRGRPREKGFLYEIVSNGPYKVDVDKWDYFARDSYHLGIKNSFDHKRFMKFLKVLKVGEDTHICQRDKEYLNLYEMFHVRSSLHRRAYQHRVCSAIDAMICDALVVANKHICFPGKDGKMLMISETITDMVAFEKLTDNVLLQILHADNRCDFMVEAKHILNRILRRDLYDYVGHSKLRAIASEAIPKCFEAEAEIAGLDQNKELKKDDIVVNVRSFDFCMGKENPLDHFMFYNKDKPDTAFQIPTDEISDMLPQTFQDHEIQVFSKDPKKSGKIKECFQRWCRHKGYPGPLKRRNLAH</sequence>
<keyword evidence="4" id="KW-1185">Reference proteome</keyword>
<proteinExistence type="inferred from homology"/>
<organism evidence="3 4">
    <name type="scientific">Clavelina lepadiformis</name>
    <name type="common">Light-bulb sea squirt</name>
    <name type="synonym">Ascidia lepadiformis</name>
    <dbReference type="NCBI Taxonomy" id="159417"/>
    <lineage>
        <taxon>Eukaryota</taxon>
        <taxon>Metazoa</taxon>
        <taxon>Chordata</taxon>
        <taxon>Tunicata</taxon>
        <taxon>Ascidiacea</taxon>
        <taxon>Aplousobranchia</taxon>
        <taxon>Clavelinidae</taxon>
        <taxon>Clavelina</taxon>
    </lineage>
</organism>
<dbReference type="CDD" id="cd00077">
    <property type="entry name" value="HDc"/>
    <property type="match status" value="1"/>
</dbReference>
<dbReference type="Proteomes" id="UP001642483">
    <property type="component" value="Unassembled WGS sequence"/>
</dbReference>
<evidence type="ECO:0000313" key="3">
    <source>
        <dbReference type="EMBL" id="CAK8695972.1"/>
    </source>
</evidence>
<dbReference type="PANTHER" id="PTHR11373">
    <property type="entry name" value="DEOXYNUCLEOSIDE TRIPHOSPHATE TRIPHOSPHOHYDROLASE"/>
    <property type="match status" value="1"/>
</dbReference>
<comment type="caution">
    <text evidence="3">The sequence shown here is derived from an EMBL/GenBank/DDBJ whole genome shotgun (WGS) entry which is preliminary data.</text>
</comment>
<dbReference type="InterPro" id="IPR003607">
    <property type="entry name" value="HD/PDEase_dom"/>
</dbReference>
<reference evidence="3 4" key="1">
    <citation type="submission" date="2024-02" db="EMBL/GenBank/DDBJ databases">
        <authorList>
            <person name="Daric V."/>
            <person name="Darras S."/>
        </authorList>
    </citation>
    <scope>NUCLEOTIDE SEQUENCE [LARGE SCALE GENOMIC DNA]</scope>
</reference>
<feature type="domain" description="HD/PDEase" evidence="2">
    <location>
        <begin position="91"/>
        <end position="287"/>
    </location>
</feature>
<dbReference type="Pfam" id="PF01966">
    <property type="entry name" value="HD"/>
    <property type="match status" value="1"/>
</dbReference>
<dbReference type="Gene3D" id="1.10.3210.10">
    <property type="entry name" value="Hypothetical protein af1432"/>
    <property type="match status" value="1"/>
</dbReference>
<protein>
    <recommendedName>
        <fullName evidence="2">HD/PDEase domain-containing protein</fullName>
    </recommendedName>
</protein>